<keyword evidence="1" id="KW-0812">Transmembrane</keyword>
<organism evidence="2 3">
    <name type="scientific">Loxostege sticticalis</name>
    <name type="common">Beet webworm moth</name>
    <dbReference type="NCBI Taxonomy" id="481309"/>
    <lineage>
        <taxon>Eukaryota</taxon>
        <taxon>Metazoa</taxon>
        <taxon>Ecdysozoa</taxon>
        <taxon>Arthropoda</taxon>
        <taxon>Hexapoda</taxon>
        <taxon>Insecta</taxon>
        <taxon>Pterygota</taxon>
        <taxon>Neoptera</taxon>
        <taxon>Endopterygota</taxon>
        <taxon>Lepidoptera</taxon>
        <taxon>Glossata</taxon>
        <taxon>Ditrysia</taxon>
        <taxon>Pyraloidea</taxon>
        <taxon>Crambidae</taxon>
        <taxon>Pyraustinae</taxon>
        <taxon>Loxostege</taxon>
    </lineage>
</organism>
<sequence>MKICRPKSILSPSHLPEEITKQSAVTKFFMCAADFYLAVISNGLVVLGYVLGKIFCSDFHTSLSVNLLVIFGHSIALLSAAFTVLQDVLYVRQYRREFSVNKYYVIANILTIIGEYKELKSTLHGI</sequence>
<evidence type="ECO:0000313" key="2">
    <source>
        <dbReference type="EMBL" id="KAL0883778.1"/>
    </source>
</evidence>
<accession>A0ABR3I4N5</accession>
<feature type="transmembrane region" description="Helical" evidence="1">
    <location>
        <begin position="28"/>
        <end position="51"/>
    </location>
</feature>
<reference evidence="2 3" key="1">
    <citation type="submission" date="2024-06" db="EMBL/GenBank/DDBJ databases">
        <title>A chromosome-level genome assembly of beet webworm, Loxostege sticticalis.</title>
        <authorList>
            <person name="Zhang Y."/>
        </authorList>
    </citation>
    <scope>NUCLEOTIDE SEQUENCE [LARGE SCALE GENOMIC DNA]</scope>
    <source>
        <strain evidence="2">AQ026</strain>
        <tissue evidence="2">Whole body</tissue>
    </source>
</reference>
<keyword evidence="3" id="KW-1185">Reference proteome</keyword>
<keyword evidence="1" id="KW-0472">Membrane</keyword>
<dbReference type="Proteomes" id="UP001549920">
    <property type="component" value="Unassembled WGS sequence"/>
</dbReference>
<keyword evidence="1" id="KW-1133">Transmembrane helix</keyword>
<evidence type="ECO:0000313" key="3">
    <source>
        <dbReference type="Proteomes" id="UP001549920"/>
    </source>
</evidence>
<feature type="transmembrane region" description="Helical" evidence="1">
    <location>
        <begin position="63"/>
        <end position="85"/>
    </location>
</feature>
<gene>
    <name evidence="2" type="ORF">ABMA27_015874</name>
</gene>
<evidence type="ECO:0000256" key="1">
    <source>
        <dbReference type="SAM" id="Phobius"/>
    </source>
</evidence>
<dbReference type="EMBL" id="JBEUOH010000008">
    <property type="protein sequence ID" value="KAL0883778.1"/>
    <property type="molecule type" value="Genomic_DNA"/>
</dbReference>
<proteinExistence type="predicted"/>
<name>A0ABR3I4N5_LOXSC</name>
<protein>
    <submittedName>
        <fullName evidence="2">Uncharacterized protein</fullName>
    </submittedName>
</protein>
<comment type="caution">
    <text evidence="2">The sequence shown here is derived from an EMBL/GenBank/DDBJ whole genome shotgun (WGS) entry which is preliminary data.</text>
</comment>